<gene>
    <name evidence="1" type="ORF">EQM13_10265</name>
</gene>
<accession>A0A410QD84</accession>
<organism evidence="1 2">
    <name type="scientific">Acidilutibacter cellobiosedens</name>
    <dbReference type="NCBI Taxonomy" id="2507161"/>
    <lineage>
        <taxon>Bacteria</taxon>
        <taxon>Bacillati</taxon>
        <taxon>Bacillota</taxon>
        <taxon>Tissierellia</taxon>
        <taxon>Tissierellales</taxon>
        <taxon>Acidilutibacteraceae</taxon>
        <taxon>Acidilutibacter</taxon>
    </lineage>
</organism>
<reference evidence="2" key="1">
    <citation type="submission" date="2019-01" db="EMBL/GenBank/DDBJ databases">
        <title>Draft genomes of a novel of Sporanaerobacter strains.</title>
        <authorList>
            <person name="Ma S."/>
        </authorList>
    </citation>
    <scope>NUCLEOTIDE SEQUENCE [LARGE SCALE GENOMIC DNA]</scope>
    <source>
        <strain evidence="2">NJN-17</strain>
    </source>
</reference>
<name>A0A410QD84_9FIRM</name>
<dbReference type="Proteomes" id="UP000287969">
    <property type="component" value="Chromosome"/>
</dbReference>
<proteinExistence type="predicted"/>
<dbReference type="RefSeq" id="WP_128752605.1">
    <property type="nucleotide sequence ID" value="NZ_CP035282.1"/>
</dbReference>
<protein>
    <submittedName>
        <fullName evidence="1">Uncharacterized protein</fullName>
    </submittedName>
</protein>
<dbReference type="OrthoDB" id="8907997at2"/>
<evidence type="ECO:0000313" key="2">
    <source>
        <dbReference type="Proteomes" id="UP000287969"/>
    </source>
</evidence>
<sequence>MKYVIGNSLDVDCEYNRNIEDLRNSKKICILESKIKKVIKLKEESQNISNIIDDKYREISVIPDIIVHTRGKDSNNTLAIEVKKSKSKVSQDYDLEKLKCYTDTTYDINDLKYEYGAFIMFYTGESQVKYPKITWFQNGKQINEQ</sequence>
<keyword evidence="2" id="KW-1185">Reference proteome</keyword>
<dbReference type="AlphaFoldDB" id="A0A410QD84"/>
<evidence type="ECO:0000313" key="1">
    <source>
        <dbReference type="EMBL" id="QAT61950.1"/>
    </source>
</evidence>
<dbReference type="KEGG" id="spoa:EQM13_10265"/>
<dbReference type="EMBL" id="CP035282">
    <property type="protein sequence ID" value="QAT61950.1"/>
    <property type="molecule type" value="Genomic_DNA"/>
</dbReference>